<gene>
    <name evidence="2" type="ORF">O181_131458</name>
</gene>
<feature type="compositionally biased region" description="Polar residues" evidence="1">
    <location>
        <begin position="30"/>
        <end position="58"/>
    </location>
</feature>
<evidence type="ECO:0000313" key="3">
    <source>
        <dbReference type="Proteomes" id="UP000765509"/>
    </source>
</evidence>
<feature type="compositionally biased region" description="Basic and acidic residues" evidence="1">
    <location>
        <begin position="202"/>
        <end position="229"/>
    </location>
</feature>
<evidence type="ECO:0000256" key="1">
    <source>
        <dbReference type="SAM" id="MobiDB-lite"/>
    </source>
</evidence>
<reference evidence="2" key="1">
    <citation type="submission" date="2021-03" db="EMBL/GenBank/DDBJ databases">
        <title>Draft genome sequence of rust myrtle Austropuccinia psidii MF-1, a brazilian biotype.</title>
        <authorList>
            <person name="Quecine M.C."/>
            <person name="Pachon D.M.R."/>
            <person name="Bonatelli M.L."/>
            <person name="Correr F.H."/>
            <person name="Franceschini L.M."/>
            <person name="Leite T.F."/>
            <person name="Margarido G.R.A."/>
            <person name="Almeida C.A."/>
            <person name="Ferrarezi J.A."/>
            <person name="Labate C.A."/>
        </authorList>
    </citation>
    <scope>NUCLEOTIDE SEQUENCE</scope>
    <source>
        <strain evidence="2">MF-1</strain>
    </source>
</reference>
<evidence type="ECO:0000313" key="2">
    <source>
        <dbReference type="EMBL" id="MBW0591743.1"/>
    </source>
</evidence>
<dbReference type="EMBL" id="AVOT02144696">
    <property type="protein sequence ID" value="MBW0591743.1"/>
    <property type="molecule type" value="Genomic_DNA"/>
</dbReference>
<dbReference type="AlphaFoldDB" id="A0A9Q3L1Z4"/>
<feature type="region of interest" description="Disordered" evidence="1">
    <location>
        <begin position="1"/>
        <end position="172"/>
    </location>
</feature>
<dbReference type="Proteomes" id="UP000765509">
    <property type="component" value="Unassembled WGS sequence"/>
</dbReference>
<sequence length="332" mass="38305">MTPPLLRDLGFPRNQPENWPRRHRGRRQPATGSNDQQRTYHQGTPTQGLIPNQIQPRSPTRILDRCRTGPSNTQTPERPLHMEHGQQNVHYGSIMGRSGDNNSEDLSQANGLDRTYDRNARLEPQQEFQTLRRKSNQNQREPGSHTSHREILAQGRAQSDSGTPRNGRRSPIFPTTIQQFQALQAKGNFIQGSPTIPGSFQQEKRSPREKQNFFQPEEERSRPIDEKADGLSPRSTQKQKIVVPTNSFDSSDSIDPELITETTINTHEFENKFTWTKLAQFMDWTHETSEKMRTEVETLKEENAFQATVIKDLNKNLAKIWTEFEKTNRQLN</sequence>
<name>A0A9Q3L1Z4_9BASI</name>
<accession>A0A9Q3L1Z4</accession>
<feature type="compositionally biased region" description="Polar residues" evidence="1">
    <location>
        <begin position="136"/>
        <end position="145"/>
    </location>
</feature>
<feature type="region of interest" description="Disordered" evidence="1">
    <location>
        <begin position="189"/>
        <end position="240"/>
    </location>
</feature>
<proteinExistence type="predicted"/>
<organism evidence="2 3">
    <name type="scientific">Austropuccinia psidii MF-1</name>
    <dbReference type="NCBI Taxonomy" id="1389203"/>
    <lineage>
        <taxon>Eukaryota</taxon>
        <taxon>Fungi</taxon>
        <taxon>Dikarya</taxon>
        <taxon>Basidiomycota</taxon>
        <taxon>Pucciniomycotina</taxon>
        <taxon>Pucciniomycetes</taxon>
        <taxon>Pucciniales</taxon>
        <taxon>Sphaerophragmiaceae</taxon>
        <taxon>Austropuccinia</taxon>
    </lineage>
</organism>
<keyword evidence="3" id="KW-1185">Reference proteome</keyword>
<comment type="caution">
    <text evidence="2">The sequence shown here is derived from an EMBL/GenBank/DDBJ whole genome shotgun (WGS) entry which is preliminary data.</text>
</comment>
<feature type="compositionally biased region" description="Polar residues" evidence="1">
    <location>
        <begin position="190"/>
        <end position="201"/>
    </location>
</feature>
<protein>
    <submittedName>
        <fullName evidence="2">Uncharacterized protein</fullName>
    </submittedName>
</protein>
<feature type="compositionally biased region" description="Polar residues" evidence="1">
    <location>
        <begin position="99"/>
        <end position="110"/>
    </location>
</feature>